<dbReference type="OrthoDB" id="2820488at2759"/>
<keyword evidence="3" id="KW-1185">Reference proteome</keyword>
<dbReference type="Gene3D" id="3.10.450.50">
    <property type="match status" value="1"/>
</dbReference>
<keyword evidence="1" id="KW-0732">Signal</keyword>
<comment type="caution">
    <text evidence="2">The sequence shown here is derived from an EMBL/GenBank/DDBJ whole genome shotgun (WGS) entry which is preliminary data.</text>
</comment>
<feature type="chain" id="PRO_5034520573" evidence="1">
    <location>
        <begin position="31"/>
        <end position="184"/>
    </location>
</feature>
<evidence type="ECO:0000313" key="2">
    <source>
        <dbReference type="EMBL" id="KAF6750571.1"/>
    </source>
</evidence>
<sequence>MKSFILAAFGGLIHSVPLLLLSSSITPAVALPALVQSDAATRPACDYNERGPLIHLRREAAVKDFTRLYLIERNPKKAFDKWIPGRYTQQNPNVPAENQGRDAAIKYITELQSTSGMTYWNISTFAGNGDQGAFGLFHFRRLVPGTETDFAIMDLLRFTGTCFTDHWDAKNQIFGNETNPLAYF</sequence>
<accession>A0A8H6HRP8</accession>
<dbReference type="AlphaFoldDB" id="A0A8H6HRP8"/>
<dbReference type="InterPro" id="IPR032710">
    <property type="entry name" value="NTF2-like_dom_sf"/>
</dbReference>
<dbReference type="Proteomes" id="UP000521943">
    <property type="component" value="Unassembled WGS sequence"/>
</dbReference>
<dbReference type="EMBL" id="JACGCI010000056">
    <property type="protein sequence ID" value="KAF6750571.1"/>
    <property type="molecule type" value="Genomic_DNA"/>
</dbReference>
<reference evidence="2 3" key="1">
    <citation type="submission" date="2020-07" db="EMBL/GenBank/DDBJ databases">
        <title>Comparative genomics of pyrophilous fungi reveals a link between fire events and developmental genes.</title>
        <authorList>
            <consortium name="DOE Joint Genome Institute"/>
            <person name="Steindorff A.S."/>
            <person name="Carver A."/>
            <person name="Calhoun S."/>
            <person name="Stillman K."/>
            <person name="Liu H."/>
            <person name="Lipzen A."/>
            <person name="Pangilinan J."/>
            <person name="Labutti K."/>
            <person name="Bruns T.D."/>
            <person name="Grigoriev I.V."/>
        </authorList>
    </citation>
    <scope>NUCLEOTIDE SEQUENCE [LARGE SCALE GENOMIC DNA]</scope>
    <source>
        <strain evidence="2 3">CBS 144469</strain>
    </source>
</reference>
<dbReference type="SUPFAM" id="SSF54427">
    <property type="entry name" value="NTF2-like"/>
    <property type="match status" value="1"/>
</dbReference>
<proteinExistence type="predicted"/>
<organism evidence="2 3">
    <name type="scientific">Ephemerocybe angulata</name>
    <dbReference type="NCBI Taxonomy" id="980116"/>
    <lineage>
        <taxon>Eukaryota</taxon>
        <taxon>Fungi</taxon>
        <taxon>Dikarya</taxon>
        <taxon>Basidiomycota</taxon>
        <taxon>Agaricomycotina</taxon>
        <taxon>Agaricomycetes</taxon>
        <taxon>Agaricomycetidae</taxon>
        <taxon>Agaricales</taxon>
        <taxon>Agaricineae</taxon>
        <taxon>Psathyrellaceae</taxon>
        <taxon>Ephemerocybe</taxon>
    </lineage>
</organism>
<evidence type="ECO:0000313" key="3">
    <source>
        <dbReference type="Proteomes" id="UP000521943"/>
    </source>
</evidence>
<name>A0A8H6HRP8_9AGAR</name>
<gene>
    <name evidence="2" type="ORF">DFP72DRAFT_910559</name>
</gene>
<feature type="signal peptide" evidence="1">
    <location>
        <begin position="1"/>
        <end position="30"/>
    </location>
</feature>
<protein>
    <submittedName>
        <fullName evidence="2">Uncharacterized protein</fullName>
    </submittedName>
</protein>
<evidence type="ECO:0000256" key="1">
    <source>
        <dbReference type="SAM" id="SignalP"/>
    </source>
</evidence>